<name>A0A6A1VYJ3_9ROSI</name>
<evidence type="ECO:0000313" key="3">
    <source>
        <dbReference type="EMBL" id="KAB1218029.1"/>
    </source>
</evidence>
<dbReference type="InterPro" id="IPR003734">
    <property type="entry name" value="DUF155"/>
</dbReference>
<dbReference type="PANTHER" id="PTHR16255">
    <property type="entry name" value="REQUIRED FOR MEIOTIC NUCLEAR DIVISION PROTEIN 1 HOMOLOG"/>
    <property type="match status" value="1"/>
</dbReference>
<sequence length="407" mass="45796">MWRSVDSHLRALRLFPSSSQPSFSLKHVRAILTVTQEHHTLSGPKGLNFCTIFTTSISSIPGIRSRGYGSNFGLISVRCISSASPAGTVEWNEPVSCSEVGNGDSGSVEEDTKPSIPVRAYFFSTSVDLRSLVEQNKPNFIPPTSRMTNYVVLKFGNLSEANGLGASLSGSNCCYMVVFQYGSIVLFNVREHDADGYLKVVEKHASGLLPEMRKDEYEVREKPSLNTWMQGGLDYIMLQYVNIDGIRTIGSVLGQSIALDYYGRQACSISALKVDGMVAEFTDINREMETTGKFKMKRKKLFQLVGKANSNLADVILKLGLFERSDIAWKDAKYAQIWEYLRDEFELTQRFASLDFKLKFVEHNIRFLQEILQNRKSDFLEWLIIALIGAEILLSLYDIVHRSAMQL</sequence>
<gene>
    <name evidence="3" type="ORF">CJ030_MR3G014561</name>
</gene>
<evidence type="ECO:0000313" key="4">
    <source>
        <dbReference type="Proteomes" id="UP000516437"/>
    </source>
</evidence>
<dbReference type="GO" id="GO:0005739">
    <property type="term" value="C:mitochondrion"/>
    <property type="evidence" value="ECO:0007669"/>
    <property type="project" value="UniProtKB-ARBA"/>
</dbReference>
<evidence type="ECO:0000259" key="2">
    <source>
        <dbReference type="Pfam" id="PF02582"/>
    </source>
</evidence>
<reference evidence="3 4" key="1">
    <citation type="journal article" date="2019" name="Plant Biotechnol. J.">
        <title>The red bayberry genome and genetic basis of sex determination.</title>
        <authorList>
            <person name="Jia H.M."/>
            <person name="Jia H.J."/>
            <person name="Cai Q.L."/>
            <person name="Wang Y."/>
            <person name="Zhao H.B."/>
            <person name="Yang W.F."/>
            <person name="Wang G.Y."/>
            <person name="Li Y.H."/>
            <person name="Zhan D.L."/>
            <person name="Shen Y.T."/>
            <person name="Niu Q.F."/>
            <person name="Chang L."/>
            <person name="Qiu J."/>
            <person name="Zhao L."/>
            <person name="Xie H.B."/>
            <person name="Fu W.Y."/>
            <person name="Jin J."/>
            <person name="Li X.W."/>
            <person name="Jiao Y."/>
            <person name="Zhou C.C."/>
            <person name="Tu T."/>
            <person name="Chai C.Y."/>
            <person name="Gao J.L."/>
            <person name="Fan L.J."/>
            <person name="van de Weg E."/>
            <person name="Wang J.Y."/>
            <person name="Gao Z.S."/>
        </authorList>
    </citation>
    <scope>NUCLEOTIDE SEQUENCE [LARGE SCALE GENOMIC DNA]</scope>
    <source>
        <tissue evidence="3">Leaves</tissue>
    </source>
</reference>
<dbReference type="AlphaFoldDB" id="A0A6A1VYJ3"/>
<accession>A0A6A1VYJ3</accession>
<dbReference type="EMBL" id="RXIC02000021">
    <property type="protein sequence ID" value="KAB1218029.1"/>
    <property type="molecule type" value="Genomic_DNA"/>
</dbReference>
<feature type="domain" description="DUF155" evidence="2">
    <location>
        <begin position="176"/>
        <end position="354"/>
    </location>
</feature>
<dbReference type="OrthoDB" id="18302at2759"/>
<keyword evidence="4" id="KW-1185">Reference proteome</keyword>
<evidence type="ECO:0000256" key="1">
    <source>
        <dbReference type="ARBA" id="ARBA00008306"/>
    </source>
</evidence>
<comment type="caution">
    <text evidence="3">The sequence shown here is derived from an EMBL/GenBank/DDBJ whole genome shotgun (WGS) entry which is preliminary data.</text>
</comment>
<dbReference type="InterPro" id="IPR051624">
    <property type="entry name" value="RMD1/Sad1-interacting"/>
</dbReference>
<dbReference type="PANTHER" id="PTHR16255:SF6">
    <property type="entry name" value="PROTEIN RETARDED ROOT GROWTH-LIKE"/>
    <property type="match status" value="1"/>
</dbReference>
<comment type="similarity">
    <text evidence="1">Belongs to the RMD1/sif2 family.</text>
</comment>
<dbReference type="Pfam" id="PF02582">
    <property type="entry name" value="DUF155"/>
    <property type="match status" value="1"/>
</dbReference>
<proteinExistence type="inferred from homology"/>
<organism evidence="3 4">
    <name type="scientific">Morella rubra</name>
    <name type="common">Chinese bayberry</name>
    <dbReference type="NCBI Taxonomy" id="262757"/>
    <lineage>
        <taxon>Eukaryota</taxon>
        <taxon>Viridiplantae</taxon>
        <taxon>Streptophyta</taxon>
        <taxon>Embryophyta</taxon>
        <taxon>Tracheophyta</taxon>
        <taxon>Spermatophyta</taxon>
        <taxon>Magnoliopsida</taxon>
        <taxon>eudicotyledons</taxon>
        <taxon>Gunneridae</taxon>
        <taxon>Pentapetalae</taxon>
        <taxon>rosids</taxon>
        <taxon>fabids</taxon>
        <taxon>Fagales</taxon>
        <taxon>Myricaceae</taxon>
        <taxon>Morella</taxon>
    </lineage>
</organism>
<protein>
    <submittedName>
        <fullName evidence="3">Sporulation protein RMD1</fullName>
    </submittedName>
</protein>
<dbReference type="Proteomes" id="UP000516437">
    <property type="component" value="Chromosome 3"/>
</dbReference>